<dbReference type="OrthoDB" id="1305152at2759"/>
<accession>A0A9P0ZHW4</accession>
<sequence length="188" mass="21391">MQATTDIIAGMVAYKYLDASEKPYTPKQLRNDMELQFRISLSYKKAWKTQKLVMGKQFGSDPTSYQLLPSMTHMLDHSNHGSSISLVRGVDDTFQSFFFSLTTWTDAWQFCRPLLIVDGSFMKAYYKGTLVTACGDYRSFVVNLTKKTRSCGVFQLDEFICVHGVASLRIRPGLSCCDFISPYYSRDA</sequence>
<dbReference type="AlphaFoldDB" id="A0A9P0ZHW4"/>
<protein>
    <submittedName>
        <fullName evidence="1">Uncharacterized protein</fullName>
    </submittedName>
</protein>
<keyword evidence="2" id="KW-1185">Reference proteome</keyword>
<dbReference type="EMBL" id="CAMAPE010000038">
    <property type="protein sequence ID" value="CAH9101735.1"/>
    <property type="molecule type" value="Genomic_DNA"/>
</dbReference>
<dbReference type="PANTHER" id="PTHR31973:SF113">
    <property type="entry name" value="PROTEIN FAR1-RELATED SEQUENCE 5-LIKE"/>
    <property type="match status" value="1"/>
</dbReference>
<name>A0A9P0ZHW4_CUSEU</name>
<gene>
    <name evidence="1" type="ORF">CEURO_LOCUS15533</name>
</gene>
<evidence type="ECO:0000313" key="2">
    <source>
        <dbReference type="Proteomes" id="UP001152484"/>
    </source>
</evidence>
<dbReference type="Proteomes" id="UP001152484">
    <property type="component" value="Unassembled WGS sequence"/>
</dbReference>
<comment type="caution">
    <text evidence="1">The sequence shown here is derived from an EMBL/GenBank/DDBJ whole genome shotgun (WGS) entry which is preliminary data.</text>
</comment>
<dbReference type="PANTHER" id="PTHR31973">
    <property type="entry name" value="POLYPROTEIN, PUTATIVE-RELATED"/>
    <property type="match status" value="1"/>
</dbReference>
<organism evidence="1 2">
    <name type="scientific">Cuscuta europaea</name>
    <name type="common">European dodder</name>
    <dbReference type="NCBI Taxonomy" id="41803"/>
    <lineage>
        <taxon>Eukaryota</taxon>
        <taxon>Viridiplantae</taxon>
        <taxon>Streptophyta</taxon>
        <taxon>Embryophyta</taxon>
        <taxon>Tracheophyta</taxon>
        <taxon>Spermatophyta</taxon>
        <taxon>Magnoliopsida</taxon>
        <taxon>eudicotyledons</taxon>
        <taxon>Gunneridae</taxon>
        <taxon>Pentapetalae</taxon>
        <taxon>asterids</taxon>
        <taxon>lamiids</taxon>
        <taxon>Solanales</taxon>
        <taxon>Convolvulaceae</taxon>
        <taxon>Cuscuteae</taxon>
        <taxon>Cuscuta</taxon>
        <taxon>Cuscuta subgen. Cuscuta</taxon>
    </lineage>
</organism>
<proteinExistence type="predicted"/>
<evidence type="ECO:0000313" key="1">
    <source>
        <dbReference type="EMBL" id="CAH9101735.1"/>
    </source>
</evidence>
<reference evidence="1" key="1">
    <citation type="submission" date="2022-07" db="EMBL/GenBank/DDBJ databases">
        <authorList>
            <person name="Macas J."/>
            <person name="Novak P."/>
            <person name="Neumann P."/>
        </authorList>
    </citation>
    <scope>NUCLEOTIDE SEQUENCE</scope>
</reference>